<evidence type="ECO:0000256" key="1">
    <source>
        <dbReference type="ARBA" id="ARBA00022723"/>
    </source>
</evidence>
<dbReference type="AlphaFoldDB" id="A0A9P8C7W2"/>
<feature type="binding site" evidence="3">
    <location>
        <position position="309"/>
    </location>
    <ligand>
        <name>Mn(2+)</name>
        <dbReference type="ChEBI" id="CHEBI:29035"/>
        <label>2</label>
    </ligand>
</feature>
<dbReference type="PANTHER" id="PTHR35848:SF9">
    <property type="entry name" value="SLL1358 PROTEIN"/>
    <property type="match status" value="1"/>
</dbReference>
<evidence type="ECO:0000313" key="7">
    <source>
        <dbReference type="Proteomes" id="UP000824998"/>
    </source>
</evidence>
<dbReference type="InterPro" id="IPR051610">
    <property type="entry name" value="GPI/OXD"/>
</dbReference>
<feature type="binding site" evidence="3">
    <location>
        <position position="172"/>
    </location>
    <ligand>
        <name>Mn(2+)</name>
        <dbReference type="ChEBI" id="CHEBI:29035"/>
        <label>1</label>
    </ligand>
</feature>
<keyword evidence="4" id="KW-0732">Signal</keyword>
<dbReference type="CDD" id="cd20305">
    <property type="entry name" value="cupin_OxDC_C"/>
    <property type="match status" value="1"/>
</dbReference>
<evidence type="ECO:0000256" key="2">
    <source>
        <dbReference type="PIRSR" id="PIRSR617774-1"/>
    </source>
</evidence>
<sequence length="420" mass="45839">MKIPAVLAVTLYVALASATGQERRNKHLRPVLERRAEAPLQPIVGTKGSEILVPENHAIDDQNPNSLKPPTTDGGLLGNLKWSFSHSMMKLQEGGFVREQVVTDLPSSEDFSAAQNHLKKGAIRQMHWHDINEWGIVTVGSVLVGAVDHQGKNQVFRADKGDIWFFPKGEGHVIQGLSDAGAEYLLVFDNGDFDAKGRTLNVADWVVHTPLSVLAKNFGVSQDVFKTVPKSVGSIIQGGVSDSSMSILSPNGKLEGNSSYHFQASKVPYTNAPGGGGRYLIVDSKNFPITSTLAAQLVEVKPGAMRELHWHPNGAEWLYFQSGHARATVWVGGGNARTFDFQEGDTAVFPDNAGHYVENTHPNETLYYIEIFKAPKVLDFSLQQWLALTPPDIVAQILNVSVETVKSFKTNKQVIIAGNV</sequence>
<feature type="binding site" evidence="3">
    <location>
        <position position="129"/>
    </location>
    <ligand>
        <name>Mn(2+)</name>
        <dbReference type="ChEBI" id="CHEBI:29035"/>
        <label>1</label>
    </ligand>
</feature>
<dbReference type="OrthoDB" id="10263073at2759"/>
<dbReference type="InterPro" id="IPR011051">
    <property type="entry name" value="RmlC_Cupin_sf"/>
</dbReference>
<dbReference type="Proteomes" id="UP000824998">
    <property type="component" value="Unassembled WGS sequence"/>
</dbReference>
<dbReference type="SUPFAM" id="SSF51182">
    <property type="entry name" value="RmlC-like cupins"/>
    <property type="match status" value="1"/>
</dbReference>
<gene>
    <name evidence="6" type="ORF">BJ875DRAFT_482004</name>
</gene>
<dbReference type="Gene3D" id="2.60.120.10">
    <property type="entry name" value="Jelly Rolls"/>
    <property type="match status" value="2"/>
</dbReference>
<proteinExistence type="predicted"/>
<feature type="binding site" evidence="3">
    <location>
        <position position="127"/>
    </location>
    <ligand>
        <name>Mn(2+)</name>
        <dbReference type="ChEBI" id="CHEBI:29035"/>
        <label>1</label>
    </ligand>
</feature>
<comment type="caution">
    <text evidence="6">The sequence shown here is derived from an EMBL/GenBank/DDBJ whole genome shotgun (WGS) entry which is preliminary data.</text>
</comment>
<keyword evidence="1 3" id="KW-0479">Metal-binding</keyword>
<feature type="chain" id="PRO_5040321476" evidence="4">
    <location>
        <begin position="21"/>
        <end position="420"/>
    </location>
</feature>
<evidence type="ECO:0000313" key="6">
    <source>
        <dbReference type="EMBL" id="KAG9236697.1"/>
    </source>
</evidence>
<dbReference type="SMART" id="SM00835">
    <property type="entry name" value="Cupin_1"/>
    <property type="match status" value="2"/>
</dbReference>
<dbReference type="GO" id="GO:0033609">
    <property type="term" value="P:oxalate metabolic process"/>
    <property type="evidence" value="ECO:0007669"/>
    <property type="project" value="InterPro"/>
</dbReference>
<dbReference type="InterPro" id="IPR006045">
    <property type="entry name" value="Cupin_1"/>
</dbReference>
<dbReference type="EMBL" id="MU251401">
    <property type="protein sequence ID" value="KAG9236697.1"/>
    <property type="molecule type" value="Genomic_DNA"/>
</dbReference>
<feature type="binding site" evidence="3">
    <location>
        <position position="355"/>
    </location>
    <ligand>
        <name>Mn(2+)</name>
        <dbReference type="ChEBI" id="CHEBI:29035"/>
        <label>2</label>
    </ligand>
</feature>
<reference evidence="6" key="1">
    <citation type="journal article" date="2021" name="IMA Fungus">
        <title>Genomic characterization of three marine fungi, including Emericellopsis atlantica sp. nov. with signatures of a generalist lifestyle and marine biomass degradation.</title>
        <authorList>
            <person name="Hagestad O.C."/>
            <person name="Hou L."/>
            <person name="Andersen J.H."/>
            <person name="Hansen E.H."/>
            <person name="Altermark B."/>
            <person name="Li C."/>
            <person name="Kuhnert E."/>
            <person name="Cox R.J."/>
            <person name="Crous P.W."/>
            <person name="Spatafora J.W."/>
            <person name="Lail K."/>
            <person name="Amirebrahimi M."/>
            <person name="Lipzen A."/>
            <person name="Pangilinan J."/>
            <person name="Andreopoulos W."/>
            <person name="Hayes R.D."/>
            <person name="Ng V."/>
            <person name="Grigoriev I.V."/>
            <person name="Jackson S.A."/>
            <person name="Sutton T.D.S."/>
            <person name="Dobson A.D.W."/>
            <person name="Rama T."/>
        </authorList>
    </citation>
    <scope>NUCLEOTIDE SEQUENCE</scope>
    <source>
        <strain evidence="6">TRa018bII</strain>
    </source>
</reference>
<feature type="binding site" evidence="3">
    <location>
        <position position="133"/>
    </location>
    <ligand>
        <name>Mn(2+)</name>
        <dbReference type="ChEBI" id="CHEBI:29035"/>
        <label>1</label>
    </ligand>
</feature>
<organism evidence="6 7">
    <name type="scientific">Amylocarpus encephaloides</name>
    <dbReference type="NCBI Taxonomy" id="45428"/>
    <lineage>
        <taxon>Eukaryota</taxon>
        <taxon>Fungi</taxon>
        <taxon>Dikarya</taxon>
        <taxon>Ascomycota</taxon>
        <taxon>Pezizomycotina</taxon>
        <taxon>Leotiomycetes</taxon>
        <taxon>Helotiales</taxon>
        <taxon>Helotiales incertae sedis</taxon>
        <taxon>Amylocarpus</taxon>
    </lineage>
</organism>
<dbReference type="Pfam" id="PF00190">
    <property type="entry name" value="Cupin_1"/>
    <property type="match status" value="2"/>
</dbReference>
<evidence type="ECO:0000256" key="3">
    <source>
        <dbReference type="PIRSR" id="PIRSR617774-2"/>
    </source>
</evidence>
<feature type="active site" description="Proton donor" evidence="2">
    <location>
        <position position="370"/>
    </location>
</feature>
<keyword evidence="3" id="KW-0464">Manganese</keyword>
<feature type="binding site" evidence="3">
    <location>
        <position position="311"/>
    </location>
    <ligand>
        <name>Mn(2+)</name>
        <dbReference type="ChEBI" id="CHEBI:29035"/>
        <label>2</label>
    </ligand>
</feature>
<dbReference type="GO" id="GO:0046872">
    <property type="term" value="F:metal ion binding"/>
    <property type="evidence" value="ECO:0007669"/>
    <property type="project" value="UniProtKB-KW"/>
</dbReference>
<name>A0A9P8C7W2_9HELO</name>
<feature type="domain" description="Cupin type-1" evidence="5">
    <location>
        <begin position="260"/>
        <end position="406"/>
    </location>
</feature>
<feature type="domain" description="Cupin type-1" evidence="5">
    <location>
        <begin position="86"/>
        <end position="226"/>
    </location>
</feature>
<keyword evidence="7" id="KW-1185">Reference proteome</keyword>
<feature type="signal peptide" evidence="4">
    <location>
        <begin position="1"/>
        <end position="20"/>
    </location>
</feature>
<dbReference type="InterPro" id="IPR014710">
    <property type="entry name" value="RmlC-like_jellyroll"/>
</dbReference>
<accession>A0A9P8C7W2</accession>
<evidence type="ECO:0000256" key="4">
    <source>
        <dbReference type="SAM" id="SignalP"/>
    </source>
</evidence>
<feature type="binding site" evidence="3">
    <location>
        <position position="316"/>
    </location>
    <ligand>
        <name>Mn(2+)</name>
        <dbReference type="ChEBI" id="CHEBI:29035"/>
        <label>2</label>
    </ligand>
</feature>
<comment type="cofactor">
    <cofactor evidence="3">
        <name>Mn(2+)</name>
        <dbReference type="ChEBI" id="CHEBI:29035"/>
    </cofactor>
    <text evidence="3">Binds 2 manganese ions per subunit.</text>
</comment>
<protein>
    <submittedName>
        <fullName evidence="6">Oxalate decarboxylase oxdC</fullName>
    </submittedName>
</protein>
<dbReference type="InterPro" id="IPR017774">
    <property type="entry name" value="Bicupin_oxalate_deCO2ase/Oxase"/>
</dbReference>
<dbReference type="NCBIfam" id="TIGR03404">
    <property type="entry name" value="bicupin_oxalic"/>
    <property type="match status" value="1"/>
</dbReference>
<dbReference type="PANTHER" id="PTHR35848">
    <property type="entry name" value="OXALATE-BINDING PROTEIN"/>
    <property type="match status" value="1"/>
</dbReference>
<evidence type="ECO:0000259" key="5">
    <source>
        <dbReference type="SMART" id="SM00835"/>
    </source>
</evidence>